<dbReference type="Gene3D" id="3.80.10.10">
    <property type="entry name" value="Ribonuclease Inhibitor"/>
    <property type="match status" value="1"/>
</dbReference>
<dbReference type="PANTHER" id="PTHR48004:SF103">
    <property type="entry name" value="OS01G0515300 PROTEIN"/>
    <property type="match status" value="1"/>
</dbReference>
<dbReference type="SUPFAM" id="SSF52058">
    <property type="entry name" value="L domain-like"/>
    <property type="match status" value="1"/>
</dbReference>
<organism evidence="1 2">
    <name type="scientific">Hibiscus sabdariffa</name>
    <name type="common">roselle</name>
    <dbReference type="NCBI Taxonomy" id="183260"/>
    <lineage>
        <taxon>Eukaryota</taxon>
        <taxon>Viridiplantae</taxon>
        <taxon>Streptophyta</taxon>
        <taxon>Embryophyta</taxon>
        <taxon>Tracheophyta</taxon>
        <taxon>Spermatophyta</taxon>
        <taxon>Magnoliopsida</taxon>
        <taxon>eudicotyledons</taxon>
        <taxon>Gunneridae</taxon>
        <taxon>Pentapetalae</taxon>
        <taxon>rosids</taxon>
        <taxon>malvids</taxon>
        <taxon>Malvales</taxon>
        <taxon>Malvaceae</taxon>
        <taxon>Malvoideae</taxon>
        <taxon>Hibiscus</taxon>
    </lineage>
</organism>
<accession>A0ABR2DN86</accession>
<dbReference type="EMBL" id="JBBPBM010000024">
    <property type="protein sequence ID" value="KAK8542883.1"/>
    <property type="molecule type" value="Genomic_DNA"/>
</dbReference>
<protein>
    <submittedName>
        <fullName evidence="1">Uncharacterized protein</fullName>
    </submittedName>
</protein>
<dbReference type="InterPro" id="IPR052941">
    <property type="entry name" value="StomDev_PlantInt_Reg"/>
</dbReference>
<reference evidence="1 2" key="1">
    <citation type="journal article" date="2024" name="G3 (Bethesda)">
        <title>Genome assembly of Hibiscus sabdariffa L. provides insights into metabolisms of medicinal natural products.</title>
        <authorList>
            <person name="Kim T."/>
        </authorList>
    </citation>
    <scope>NUCLEOTIDE SEQUENCE [LARGE SCALE GENOMIC DNA]</scope>
    <source>
        <strain evidence="1">TK-2024</strain>
        <tissue evidence="1">Old leaves</tissue>
    </source>
</reference>
<evidence type="ECO:0000313" key="2">
    <source>
        <dbReference type="Proteomes" id="UP001472677"/>
    </source>
</evidence>
<gene>
    <name evidence="1" type="ORF">V6N12_015461</name>
</gene>
<comment type="caution">
    <text evidence="1">The sequence shown here is derived from an EMBL/GenBank/DDBJ whole genome shotgun (WGS) entry which is preliminary data.</text>
</comment>
<dbReference type="InterPro" id="IPR032675">
    <property type="entry name" value="LRR_dom_sf"/>
</dbReference>
<dbReference type="Proteomes" id="UP001472677">
    <property type="component" value="Unassembled WGS sequence"/>
</dbReference>
<proteinExistence type="predicted"/>
<keyword evidence="2" id="KW-1185">Reference proteome</keyword>
<dbReference type="PANTHER" id="PTHR48004">
    <property type="entry name" value="OS01G0149700 PROTEIN"/>
    <property type="match status" value="1"/>
</dbReference>
<name>A0ABR2DN86_9ROSI</name>
<evidence type="ECO:0000313" key="1">
    <source>
        <dbReference type="EMBL" id="KAK8542883.1"/>
    </source>
</evidence>
<sequence>MLHGSIPASLGNCSQVVSLHLSVNYPTGRIPLSLGYLSKLKDLKLWLNQLQGGIPQELSNIQTLETLILDFNELTRPIPYGSSNCTRLSWISLSVDRRDTCCFQSLRFSSLAITPSMEESHQSLSDQNSWIEFRHGSPATLQESMAATRSLHSTTMAL</sequence>